<evidence type="ECO:0000256" key="4">
    <source>
        <dbReference type="ARBA" id="ARBA00022737"/>
    </source>
</evidence>
<reference evidence="13 14" key="1">
    <citation type="journal article" date="2010" name="Plant Cell">
        <title>The Chlorella variabilis NC64A genome reveals adaptation to photosymbiosis, coevolution with viruses, and cryptic sex.</title>
        <authorList>
            <person name="Blanc G."/>
            <person name="Duncan G."/>
            <person name="Agarkova I."/>
            <person name="Borodovsky M."/>
            <person name="Gurnon J."/>
            <person name="Kuo A."/>
            <person name="Lindquist E."/>
            <person name="Lucas S."/>
            <person name="Pangilinan J."/>
            <person name="Polle J."/>
            <person name="Salamov A."/>
            <person name="Terry A."/>
            <person name="Yamada T."/>
            <person name="Dunigan D.D."/>
            <person name="Grigoriev I.V."/>
            <person name="Claverie J.M."/>
            <person name="Van Etten J.L."/>
        </authorList>
    </citation>
    <scope>NUCLEOTIDE SEQUENCE [LARGE SCALE GENOMIC DNA]</scope>
    <source>
        <strain evidence="13 14">NC64A</strain>
    </source>
</reference>
<evidence type="ECO:0000313" key="13">
    <source>
        <dbReference type="EMBL" id="EFN53968.1"/>
    </source>
</evidence>
<dbReference type="RefSeq" id="XP_005846070.1">
    <property type="nucleotide sequence ID" value="XM_005846008.1"/>
</dbReference>
<evidence type="ECO:0000256" key="7">
    <source>
        <dbReference type="ARBA" id="ARBA00023136"/>
    </source>
</evidence>
<dbReference type="GO" id="GO:0005576">
    <property type="term" value="C:extracellular region"/>
    <property type="evidence" value="ECO:0007669"/>
    <property type="project" value="InterPro"/>
</dbReference>
<dbReference type="GO" id="GO:0006508">
    <property type="term" value="P:proteolysis"/>
    <property type="evidence" value="ECO:0007669"/>
    <property type="project" value="InterPro"/>
</dbReference>
<dbReference type="InterPro" id="IPR000177">
    <property type="entry name" value="Apple"/>
</dbReference>
<dbReference type="InterPro" id="IPR005629">
    <property type="entry name" value="Skn1/Kre6/Sbg1"/>
</dbReference>
<dbReference type="PANTHER" id="PTHR31361:SF1">
    <property type="entry name" value="BETA-GLUCAN SYNTHESIS-ASSOCIATED PROTEIN KRE6-RELATED"/>
    <property type="match status" value="1"/>
</dbReference>
<feature type="domain" description="GH16" evidence="12">
    <location>
        <begin position="975"/>
        <end position="1384"/>
    </location>
</feature>
<feature type="region of interest" description="Disordered" evidence="11">
    <location>
        <begin position="1186"/>
        <end position="1205"/>
    </location>
</feature>
<evidence type="ECO:0000313" key="14">
    <source>
        <dbReference type="Proteomes" id="UP000008141"/>
    </source>
</evidence>
<keyword evidence="10" id="KW-0961">Cell wall biogenesis/degradation</keyword>
<dbReference type="GO" id="GO:0015926">
    <property type="term" value="F:glucosidase activity"/>
    <property type="evidence" value="ECO:0007669"/>
    <property type="project" value="TreeGrafter"/>
</dbReference>
<dbReference type="InterPro" id="IPR013320">
    <property type="entry name" value="ConA-like_dom_sf"/>
</dbReference>
<evidence type="ECO:0000256" key="9">
    <source>
        <dbReference type="ARBA" id="ARBA00023180"/>
    </source>
</evidence>
<comment type="similarity">
    <text evidence="2">Belongs to the SKN1/KRE6 family.</text>
</comment>
<dbReference type="PANTHER" id="PTHR31361">
    <property type="entry name" value="BETA-GLUCAN SYNTHESIS-ASSOCIATED PROTEIN KRE6-RELATED"/>
    <property type="match status" value="1"/>
</dbReference>
<dbReference type="Gene3D" id="3.50.4.10">
    <property type="entry name" value="Hepatocyte Growth Factor"/>
    <property type="match status" value="1"/>
</dbReference>
<keyword evidence="7" id="KW-0472">Membrane</keyword>
<dbReference type="eggNOG" id="KOG1561">
    <property type="taxonomic scope" value="Eukaryota"/>
</dbReference>
<dbReference type="Gene3D" id="2.60.120.200">
    <property type="match status" value="2"/>
</dbReference>
<proteinExistence type="inferred from homology"/>
<keyword evidence="3" id="KW-0812">Transmembrane</keyword>
<evidence type="ECO:0000256" key="3">
    <source>
        <dbReference type="ARBA" id="ARBA00022692"/>
    </source>
</evidence>
<keyword evidence="14" id="KW-1185">Reference proteome</keyword>
<dbReference type="EMBL" id="GL433849">
    <property type="protein sequence ID" value="EFN53968.1"/>
    <property type="molecule type" value="Genomic_DNA"/>
</dbReference>
<dbReference type="GO" id="GO:0071555">
    <property type="term" value="P:cell wall organization"/>
    <property type="evidence" value="ECO:0007669"/>
    <property type="project" value="UniProtKB-KW"/>
</dbReference>
<sequence>MSQVTDARARNSASAVLDLLRLRLGAVLRQDPANCLTAALAKEFYSSTEELHRHRLSSSDAVASILRPASRWLREKVPGGPSSPAVDAAGRGVQALSVSLVVFGCVRVALAAAPLPPSALLGFGKAAMAALLGSRHMLEDGIAAVAADSGAPQWQGQGPAEMASCQLRVVSAVLDLLSGHLPRAQLEAEEARGTLYSAHHFALWLRAATRLLLEQAQRRGPIQGDALEAHAELCSMMMATPEMQQRYPMAPARAALGEDADLQHALVRLSLRHSLPAAGEGAGLLPATAATRGALRGGRSGDAQQRWQFLANILVAIVHPRLMPALHAYAHGGDGLPFVRLVVALLRAVPPRCPAGVTPDLHLGTPECLADLLCRAAPAFTCECCRARDGGRGPDDAHVQEAGWLVLPLAAQAAEVIRREAAPLGLEPGSGVQPAATAVPAVPAVPATQHEPAAASAYSLCDSWSKSLRLACKIDYTRSMQQAADWAAAVDALLPLVPVLGGLAARPLTQHQQDAVSLRLMSGTAPADLMAAAVHIWQVVGPHVLTYVSSQASIQRSCQFDVPPAHAAATAALFPNVPALASRADLARFARSLFQLHSTCCRLAHWALGLGPRQRGRLPSLHLPFGSLLAGCGSCFEALHCLLFDAGGQRRHATDLAAAEAHRLLCSAAAAQVAVASAAATQLPPAELRAGVAAAWFHPLRHLAIAISTAPAACVAPLGVAALHAMLQQAAEYRTGGAEGTPERGSTLAEAVGALAGRPQAAAALLASGTLPVWQRAVEQSVAERVPGVDRDWSANTLATFHYAVAGLLECMIDDGGRLAAGAEASAGGPPHALPEGLAEGLAAAGRKLAAVSDVMEEEVRAHPDDVAATCARHTRQLMPLAEEVAALLSQHWAAPEQVAAAQLEAADAAGARRCAHLRCPNVCASAAPAIAQASCAAQLSAAAQAAGTSVSSFFVDPTSPAQACVKQVCTGDYATCSVDSPPMSDLQLVFTDKFEAEGRSFGVGAGDPRWTADRMWYAGTDDIEVYTPEQVATEGGAAVISIEGVGPGGASAFSQQPGGVVWNVSKDYKSGFVSSWNKFCFTGGYMEARVQLPGNDFASGFWPAFWLMGNLGRAGHMESTAGFWPYTYNTCGGGGVGTDQPAGPTPQNITACPDPPGFDRQRFGLKPGVGRGAPEIDLLEVKVDSSIGHKPGDPQGDEPGQQHKPFSSITLQMLQTAPLLANGTTWTATDEDGDVVPGPGQYLPKNNLPDWLYTHLTYWQGEYGTNVLDRPGNLYQDSVSAYAVLEPSFWTSYHTFGLHWVPGEYVRWYIDGHFVYEVNKEALRGQTNSTGYAVGPRLIPEEAMYIIFNLAMSNSFSTVDLEQLTFPSQYKVDYVRVYQDPSAFSLGCSPKDYPTAQYLACNRDKYLLTAEEAGLISSPCLNSVSCRQETGVDLQGGHIPAGDGNSFVQPRALATVKQCCQACQAMAACGAYVYDPRMQMCYFKSSSGWTKVPAPDVMSGLVYDAGANWPRSTGGRSPPGAPPPRPAPGAPPPSQGGSGGGIISKAAAAWTPRTGVLLVLLSAAALLL</sequence>
<name>E1ZJC2_CHLVA</name>
<dbReference type="CDD" id="cd01100">
    <property type="entry name" value="APPLE_Factor_XI_like"/>
    <property type="match status" value="1"/>
</dbReference>
<organism evidence="14">
    <name type="scientific">Chlorella variabilis</name>
    <name type="common">Green alga</name>
    <dbReference type="NCBI Taxonomy" id="554065"/>
    <lineage>
        <taxon>Eukaryota</taxon>
        <taxon>Viridiplantae</taxon>
        <taxon>Chlorophyta</taxon>
        <taxon>core chlorophytes</taxon>
        <taxon>Trebouxiophyceae</taxon>
        <taxon>Chlorellales</taxon>
        <taxon>Chlorellaceae</taxon>
        <taxon>Chlorella clade</taxon>
        <taxon>Chlorella</taxon>
    </lineage>
</organism>
<evidence type="ECO:0000256" key="6">
    <source>
        <dbReference type="ARBA" id="ARBA00022989"/>
    </source>
</evidence>
<dbReference type="InParanoid" id="E1ZJC2"/>
<evidence type="ECO:0000256" key="2">
    <source>
        <dbReference type="ARBA" id="ARBA00010962"/>
    </source>
</evidence>
<keyword evidence="8" id="KW-1015">Disulfide bond</keyword>
<dbReference type="Pfam" id="PF00024">
    <property type="entry name" value="PAN_1"/>
    <property type="match status" value="1"/>
</dbReference>
<evidence type="ECO:0000256" key="5">
    <source>
        <dbReference type="ARBA" id="ARBA00022968"/>
    </source>
</evidence>
<dbReference type="GeneID" id="17353318"/>
<keyword evidence="5" id="KW-0735">Signal-anchor</keyword>
<evidence type="ECO:0000256" key="11">
    <source>
        <dbReference type="SAM" id="MobiDB-lite"/>
    </source>
</evidence>
<evidence type="ECO:0000256" key="1">
    <source>
        <dbReference type="ARBA" id="ARBA00004606"/>
    </source>
</evidence>
<dbReference type="PROSITE" id="PS51762">
    <property type="entry name" value="GH16_2"/>
    <property type="match status" value="1"/>
</dbReference>
<protein>
    <recommendedName>
        <fullName evidence="12">GH16 domain-containing protein</fullName>
    </recommendedName>
</protein>
<evidence type="ECO:0000259" key="12">
    <source>
        <dbReference type="PROSITE" id="PS51762"/>
    </source>
</evidence>
<evidence type="ECO:0000256" key="10">
    <source>
        <dbReference type="ARBA" id="ARBA00023316"/>
    </source>
</evidence>
<evidence type="ECO:0000256" key="8">
    <source>
        <dbReference type="ARBA" id="ARBA00023157"/>
    </source>
</evidence>
<keyword evidence="9" id="KW-0325">Glycoprotein</keyword>
<feature type="compositionally biased region" description="Pro residues" evidence="11">
    <location>
        <begin position="1520"/>
        <end position="1535"/>
    </location>
</feature>
<dbReference type="OrthoDB" id="522664at2759"/>
<dbReference type="InterPro" id="IPR003609">
    <property type="entry name" value="Pan_app"/>
</dbReference>
<gene>
    <name evidence="13" type="ORF">CHLNCDRAFT_135909</name>
</gene>
<dbReference type="Pfam" id="PF03935">
    <property type="entry name" value="SKN1_KRE6_Sbg1"/>
    <property type="match status" value="1"/>
</dbReference>
<dbReference type="InterPro" id="IPR000757">
    <property type="entry name" value="Beta-glucanase-like"/>
</dbReference>
<dbReference type="SUPFAM" id="SSF49899">
    <property type="entry name" value="Concanavalin A-like lectins/glucanases"/>
    <property type="match status" value="1"/>
</dbReference>
<comment type="subcellular location">
    <subcellularLocation>
        <location evidence="1">Membrane</location>
        <topology evidence="1">Single-pass type II membrane protein</topology>
    </subcellularLocation>
</comment>
<dbReference type="GO" id="GO:0005789">
    <property type="term" value="C:endoplasmic reticulum membrane"/>
    <property type="evidence" value="ECO:0007669"/>
    <property type="project" value="TreeGrafter"/>
</dbReference>
<dbReference type="KEGG" id="cvr:CHLNCDRAFT_135909"/>
<dbReference type="GO" id="GO:0006078">
    <property type="term" value="P:(1-&gt;6)-beta-D-glucan biosynthetic process"/>
    <property type="evidence" value="ECO:0007669"/>
    <property type="project" value="TreeGrafter"/>
</dbReference>
<dbReference type="GO" id="GO:0005886">
    <property type="term" value="C:plasma membrane"/>
    <property type="evidence" value="ECO:0007669"/>
    <property type="project" value="TreeGrafter"/>
</dbReference>
<feature type="region of interest" description="Disordered" evidence="11">
    <location>
        <begin position="1509"/>
        <end position="1540"/>
    </location>
</feature>
<keyword evidence="4" id="KW-0677">Repeat</keyword>
<accession>E1ZJC2</accession>
<keyword evidence="6" id="KW-1133">Transmembrane helix</keyword>
<dbReference type="Proteomes" id="UP000008141">
    <property type="component" value="Unassembled WGS sequence"/>
</dbReference>